<proteinExistence type="predicted"/>
<dbReference type="SUPFAM" id="SSF142695">
    <property type="entry name" value="RibA-like"/>
    <property type="match status" value="1"/>
</dbReference>
<sequence>MSYVAAQRMVGTSNTLCRARNPVKIAIGDGQVPAEFLGFDGLEGGEHIAIRVPGRSSDPSQPILVRLHSECLTGDVFGSARCDCGQQLHEALAQMAEEGGVLLYLRQEGRGIGLYAKLEAYRLQDRGIDTYAANRELNLPEDARDFGLAAQMLFALNIDRIRLLTNNPEKVSQLRAAGINIAAIRQTSVFVTDSNRAYLQAKLAHRHMLDPRLLSVPVPDGLAATTETALAKVLPHG</sequence>
<dbReference type="GO" id="GO:0003935">
    <property type="term" value="F:GTP cyclohydrolase II activity"/>
    <property type="evidence" value="ECO:0007669"/>
    <property type="project" value="UniProtKB-EC"/>
</dbReference>
<name>A0A963Z6U2_9PROT</name>
<dbReference type="PANTHER" id="PTHR21327:SF18">
    <property type="entry name" value="3,4-DIHYDROXY-2-BUTANONE 4-PHOSPHATE SYNTHASE"/>
    <property type="match status" value="1"/>
</dbReference>
<dbReference type="NCBIfam" id="NF001591">
    <property type="entry name" value="PRK00393.1"/>
    <property type="match status" value="1"/>
</dbReference>
<dbReference type="Gene3D" id="3.40.50.10990">
    <property type="entry name" value="GTP cyclohydrolase II"/>
    <property type="match status" value="1"/>
</dbReference>
<dbReference type="PANTHER" id="PTHR21327">
    <property type="entry name" value="GTP CYCLOHYDROLASE II-RELATED"/>
    <property type="match status" value="1"/>
</dbReference>
<dbReference type="GO" id="GO:0009231">
    <property type="term" value="P:riboflavin biosynthetic process"/>
    <property type="evidence" value="ECO:0007669"/>
    <property type="project" value="UniProtKB-KW"/>
</dbReference>
<dbReference type="GO" id="GO:0046872">
    <property type="term" value="F:metal ion binding"/>
    <property type="evidence" value="ECO:0007669"/>
    <property type="project" value="UniProtKB-KW"/>
</dbReference>
<dbReference type="InterPro" id="IPR000926">
    <property type="entry name" value="RibA"/>
</dbReference>
<comment type="cofactor">
    <cofactor evidence="1">
        <name>Zn(2+)</name>
        <dbReference type="ChEBI" id="CHEBI:29105"/>
    </cofactor>
</comment>
<dbReference type="Pfam" id="PF00925">
    <property type="entry name" value="GTP_cyclohydro2"/>
    <property type="match status" value="1"/>
</dbReference>
<evidence type="ECO:0000256" key="6">
    <source>
        <dbReference type="ARBA" id="ARBA00022741"/>
    </source>
</evidence>
<evidence type="ECO:0000313" key="12">
    <source>
        <dbReference type="EMBL" id="MCB8883641.1"/>
    </source>
</evidence>
<keyword evidence="5" id="KW-0479">Metal-binding</keyword>
<dbReference type="InterPro" id="IPR036144">
    <property type="entry name" value="RibA-like_sf"/>
</dbReference>
<evidence type="ECO:0000256" key="7">
    <source>
        <dbReference type="ARBA" id="ARBA00022801"/>
    </source>
</evidence>
<keyword evidence="7" id="KW-0378">Hydrolase</keyword>
<dbReference type="CDD" id="cd00641">
    <property type="entry name" value="GTP_cyclohydro2"/>
    <property type="match status" value="1"/>
</dbReference>
<gene>
    <name evidence="12" type="ORF">ACELLULO517_25555</name>
</gene>
<evidence type="ECO:0000256" key="1">
    <source>
        <dbReference type="ARBA" id="ARBA00001947"/>
    </source>
</evidence>
<reference evidence="12 13" key="1">
    <citation type="journal article" date="2021" name="Microorganisms">
        <title>Acidisoma silvae sp. nov. and Acidisomacellulosilytica sp. nov., Two Acidophilic Bacteria Isolated from Decaying Wood, Hydrolyzing Cellulose and Producing Poly-3-hydroxybutyrate.</title>
        <authorList>
            <person name="Mieszkin S."/>
            <person name="Pouder E."/>
            <person name="Uroz S."/>
            <person name="Simon-Colin C."/>
            <person name="Alain K."/>
        </authorList>
    </citation>
    <scope>NUCLEOTIDE SEQUENCE [LARGE SCALE GENOMIC DNA]</scope>
    <source>
        <strain evidence="12 13">HW T5.17</strain>
    </source>
</reference>
<evidence type="ECO:0000256" key="10">
    <source>
        <dbReference type="ARBA" id="ARBA00049295"/>
    </source>
</evidence>
<evidence type="ECO:0000256" key="9">
    <source>
        <dbReference type="ARBA" id="ARBA00023134"/>
    </source>
</evidence>
<evidence type="ECO:0000256" key="8">
    <source>
        <dbReference type="ARBA" id="ARBA00022833"/>
    </source>
</evidence>
<protein>
    <recommendedName>
        <fullName evidence="3">GTP cyclohydrolase II</fullName>
        <ecNumber evidence="3">3.5.4.25</ecNumber>
    </recommendedName>
</protein>
<accession>A0A963Z6U2</accession>
<evidence type="ECO:0000256" key="2">
    <source>
        <dbReference type="ARBA" id="ARBA00004853"/>
    </source>
</evidence>
<organism evidence="12 13">
    <name type="scientific">Acidisoma cellulosilyticum</name>
    <dbReference type="NCBI Taxonomy" id="2802395"/>
    <lineage>
        <taxon>Bacteria</taxon>
        <taxon>Pseudomonadati</taxon>
        <taxon>Pseudomonadota</taxon>
        <taxon>Alphaproteobacteria</taxon>
        <taxon>Acetobacterales</taxon>
        <taxon>Acidocellaceae</taxon>
        <taxon>Acidisoma</taxon>
    </lineage>
</organism>
<keyword evidence="8" id="KW-0862">Zinc</keyword>
<dbReference type="AlphaFoldDB" id="A0A963Z6U2"/>
<evidence type="ECO:0000313" key="13">
    <source>
        <dbReference type="Proteomes" id="UP000721844"/>
    </source>
</evidence>
<evidence type="ECO:0000256" key="3">
    <source>
        <dbReference type="ARBA" id="ARBA00012762"/>
    </source>
</evidence>
<keyword evidence="13" id="KW-1185">Reference proteome</keyword>
<dbReference type="GO" id="GO:0005829">
    <property type="term" value="C:cytosol"/>
    <property type="evidence" value="ECO:0007669"/>
    <property type="project" value="TreeGrafter"/>
</dbReference>
<comment type="caution">
    <text evidence="12">The sequence shown here is derived from an EMBL/GenBank/DDBJ whole genome shotgun (WGS) entry which is preliminary data.</text>
</comment>
<dbReference type="EC" id="3.5.4.25" evidence="3"/>
<comment type="catalytic activity">
    <reaction evidence="10">
        <text>GTP + 4 H2O = 2,5-diamino-6-hydroxy-4-(5-phosphoribosylamino)-pyrimidine + formate + 2 phosphate + 3 H(+)</text>
        <dbReference type="Rhea" id="RHEA:23704"/>
        <dbReference type="ChEBI" id="CHEBI:15377"/>
        <dbReference type="ChEBI" id="CHEBI:15378"/>
        <dbReference type="ChEBI" id="CHEBI:15740"/>
        <dbReference type="ChEBI" id="CHEBI:37565"/>
        <dbReference type="ChEBI" id="CHEBI:43474"/>
        <dbReference type="ChEBI" id="CHEBI:58614"/>
        <dbReference type="EC" id="3.5.4.25"/>
    </reaction>
</comment>
<keyword evidence="6" id="KW-0547">Nucleotide-binding</keyword>
<evidence type="ECO:0000256" key="5">
    <source>
        <dbReference type="ARBA" id="ARBA00022723"/>
    </source>
</evidence>
<evidence type="ECO:0000259" key="11">
    <source>
        <dbReference type="Pfam" id="PF00925"/>
    </source>
</evidence>
<dbReference type="InterPro" id="IPR032677">
    <property type="entry name" value="GTP_cyclohydro_II"/>
</dbReference>
<dbReference type="RefSeq" id="WP_319796451.1">
    <property type="nucleotide sequence ID" value="NZ_JAESVA010000015.1"/>
</dbReference>
<keyword evidence="9" id="KW-0342">GTP-binding</keyword>
<evidence type="ECO:0000256" key="4">
    <source>
        <dbReference type="ARBA" id="ARBA00022619"/>
    </source>
</evidence>
<comment type="pathway">
    <text evidence="2">Cofactor biosynthesis; riboflavin biosynthesis; 5-amino-6-(D-ribitylamino)uracil from GTP: step 1/4.</text>
</comment>
<dbReference type="EMBL" id="JAESVA010000015">
    <property type="protein sequence ID" value="MCB8883641.1"/>
    <property type="molecule type" value="Genomic_DNA"/>
</dbReference>
<dbReference type="GO" id="GO:0005525">
    <property type="term" value="F:GTP binding"/>
    <property type="evidence" value="ECO:0007669"/>
    <property type="project" value="UniProtKB-KW"/>
</dbReference>
<feature type="domain" description="GTP cyclohydrolase II" evidence="11">
    <location>
        <begin position="40"/>
        <end position="182"/>
    </location>
</feature>
<dbReference type="Proteomes" id="UP000721844">
    <property type="component" value="Unassembled WGS sequence"/>
</dbReference>
<keyword evidence="4" id="KW-0686">Riboflavin biosynthesis</keyword>